<feature type="compositionally biased region" description="Low complexity" evidence="1">
    <location>
        <begin position="520"/>
        <end position="531"/>
    </location>
</feature>
<gene>
    <name evidence="2" type="ORF">SISSUDRAFT_174910</name>
</gene>
<name>A0A166GPD7_9AGAM</name>
<feature type="compositionally biased region" description="Polar residues" evidence="1">
    <location>
        <begin position="381"/>
        <end position="390"/>
    </location>
</feature>
<reference evidence="2 3" key="1">
    <citation type="journal article" date="2016" name="Mol. Biol. Evol.">
        <title>Comparative Genomics of Early-Diverging Mushroom-Forming Fungi Provides Insights into the Origins of Lignocellulose Decay Capabilities.</title>
        <authorList>
            <person name="Nagy L.G."/>
            <person name="Riley R."/>
            <person name="Tritt A."/>
            <person name="Adam C."/>
            <person name="Daum C."/>
            <person name="Floudas D."/>
            <person name="Sun H."/>
            <person name="Yadav J.S."/>
            <person name="Pangilinan J."/>
            <person name="Larsson K.H."/>
            <person name="Matsuura K."/>
            <person name="Barry K."/>
            <person name="Labutti K."/>
            <person name="Kuo R."/>
            <person name="Ohm R.A."/>
            <person name="Bhattacharya S.S."/>
            <person name="Shirouzu T."/>
            <person name="Yoshinaga Y."/>
            <person name="Martin F.M."/>
            <person name="Grigoriev I.V."/>
            <person name="Hibbett D.S."/>
        </authorList>
    </citation>
    <scope>NUCLEOTIDE SEQUENCE [LARGE SCALE GENOMIC DNA]</scope>
    <source>
        <strain evidence="2 3">HHB10207 ss-3</strain>
    </source>
</reference>
<feature type="compositionally biased region" description="Low complexity" evidence="1">
    <location>
        <begin position="573"/>
        <end position="585"/>
    </location>
</feature>
<dbReference type="STRING" id="1314776.A0A166GPD7"/>
<feature type="region of interest" description="Disordered" evidence="1">
    <location>
        <begin position="319"/>
        <end position="756"/>
    </location>
</feature>
<feature type="compositionally biased region" description="Polar residues" evidence="1">
    <location>
        <begin position="551"/>
        <end position="572"/>
    </location>
</feature>
<feature type="compositionally biased region" description="Polar residues" evidence="1">
    <location>
        <begin position="220"/>
        <end position="231"/>
    </location>
</feature>
<dbReference type="EMBL" id="KV428017">
    <property type="protein sequence ID" value="KZT41880.1"/>
    <property type="molecule type" value="Genomic_DNA"/>
</dbReference>
<organism evidence="2 3">
    <name type="scientific">Sistotremastrum suecicum HHB10207 ss-3</name>
    <dbReference type="NCBI Taxonomy" id="1314776"/>
    <lineage>
        <taxon>Eukaryota</taxon>
        <taxon>Fungi</taxon>
        <taxon>Dikarya</taxon>
        <taxon>Basidiomycota</taxon>
        <taxon>Agaricomycotina</taxon>
        <taxon>Agaricomycetes</taxon>
        <taxon>Sistotremastrales</taxon>
        <taxon>Sistotremastraceae</taxon>
        <taxon>Sistotremastrum</taxon>
    </lineage>
</organism>
<feature type="compositionally biased region" description="Pro residues" evidence="1">
    <location>
        <begin position="70"/>
        <end position="82"/>
    </location>
</feature>
<feature type="compositionally biased region" description="Basic and acidic residues" evidence="1">
    <location>
        <begin position="152"/>
        <end position="164"/>
    </location>
</feature>
<evidence type="ECO:0000313" key="2">
    <source>
        <dbReference type="EMBL" id="KZT41880.1"/>
    </source>
</evidence>
<proteinExistence type="predicted"/>
<dbReference type="AlphaFoldDB" id="A0A166GPD7"/>
<evidence type="ECO:0000313" key="3">
    <source>
        <dbReference type="Proteomes" id="UP000076798"/>
    </source>
</evidence>
<feature type="region of interest" description="Disordered" evidence="1">
    <location>
        <begin position="250"/>
        <end position="291"/>
    </location>
</feature>
<feature type="compositionally biased region" description="Low complexity" evidence="1">
    <location>
        <begin position="172"/>
        <end position="189"/>
    </location>
</feature>
<accession>A0A166GPD7</accession>
<feature type="region of interest" description="Disordered" evidence="1">
    <location>
        <begin position="45"/>
        <end position="85"/>
    </location>
</feature>
<feature type="compositionally biased region" description="Polar residues" evidence="1">
    <location>
        <begin position="403"/>
        <end position="416"/>
    </location>
</feature>
<dbReference type="Proteomes" id="UP000076798">
    <property type="component" value="Unassembled WGS sequence"/>
</dbReference>
<protein>
    <submittedName>
        <fullName evidence="2">Uncharacterized protein</fullName>
    </submittedName>
</protein>
<keyword evidence="3" id="KW-1185">Reference proteome</keyword>
<feature type="region of interest" description="Disordered" evidence="1">
    <location>
        <begin position="114"/>
        <end position="236"/>
    </location>
</feature>
<evidence type="ECO:0000256" key="1">
    <source>
        <dbReference type="SAM" id="MobiDB-lite"/>
    </source>
</evidence>
<sequence>MLKSCEPVVTDGLIEIWADHIKRSKEDVAKWYRYTQVIDQISAGQIDPPASSSAAPERVAFNEVSHHLPTPTPSEFSPPPKPLLFSRLDWQHPAETHDSPALSDTTTLKQEAVSPLVPKNIPLPSVPPRAASTSRLPPPSNEAPPIAFLPEATDKPDAQHDELGSQRMELTPSFASSPAPSGPSAPSSPRLVASTIDPSSRHVVRPALLPSHASAPVLPTLSTDSGDMNTPRTKRAHHIQTIKLEEAAHNLWSPPLTPSSSTTRRNYMQAGSKDDPICVETPPSSPEKQVQDIEITDPSQPGKVEPDIIEMEISARLPRSNEPIVIEDTPPPEEPNIHPRPDSPMMIDDDEPSTQPTTLPPALPPLDTSGTQSGVLDAQILPSQQGTDTLGLSDLRTWRVLQRASTPIDLTSSPPRTFQPEDVGPSRLEENELPDPPWKDLSVIATEPQNQADKASDDNSIVAGGEQKQTGARQHAELDGPESPADQHAHREDEISDVPSSIEEGRIPEILSPSQALEPTGGSAATATQTALDGTATSTGHRPPALDLGLQRSSSATAPSSLPKLSTENLPLNSPALSSGSSSCSKHMHESRFRPMYDINSSEATIPRLGSPTTSSRPPTVAKLTSAVSWRTIPGPSPPDSPVEENRGSSPIPPAPALEESYLTSIPPAPALVESNLTHPAPPSLDSRPRNPSPWTMMQSASGPLTPVSPDTHTIPTPASMVQDQINFERGRPPSRRSSYNVSSPQSGQPPLPPMSSSIHYVKSPFQAFQETVMLAYLKTDDDRLQRLQRPDQLWRSDVSKCLPDPEKLRVDNHGGHDEDQDMEDDDVVEIPKPENLGVFSLSPVTQNGLQEARDLLAALRRGELSHIGMRTAPSDEAIDVEMRAMFTKPS</sequence>
<feature type="compositionally biased region" description="Polar residues" evidence="1">
    <location>
        <begin position="693"/>
        <end position="726"/>
    </location>
</feature>